<protein>
    <submittedName>
        <fullName evidence="1">Uncharacterized protein</fullName>
    </submittedName>
</protein>
<reference evidence="1" key="1">
    <citation type="journal article" date="2014" name="Front. Microbiol.">
        <title>High frequency of phylogenetically diverse reductive dehalogenase-homologous genes in deep subseafloor sedimentary metagenomes.</title>
        <authorList>
            <person name="Kawai M."/>
            <person name="Futagami T."/>
            <person name="Toyoda A."/>
            <person name="Takaki Y."/>
            <person name="Nishi S."/>
            <person name="Hori S."/>
            <person name="Arai W."/>
            <person name="Tsubouchi T."/>
            <person name="Morono Y."/>
            <person name="Uchiyama I."/>
            <person name="Ito T."/>
            <person name="Fujiyama A."/>
            <person name="Inagaki F."/>
            <person name="Takami H."/>
        </authorList>
    </citation>
    <scope>NUCLEOTIDE SEQUENCE</scope>
    <source>
        <strain evidence="1">Expedition CK06-06</strain>
    </source>
</reference>
<evidence type="ECO:0000313" key="1">
    <source>
        <dbReference type="EMBL" id="GAI73141.1"/>
    </source>
</evidence>
<proteinExistence type="predicted"/>
<accession>X1S1U6</accession>
<name>X1S1U6_9ZZZZ</name>
<sequence length="48" mass="5434">IPGKGHMSGGVLYRKNTEEVIKLNRAWFEEFSKYPSRKLLPSPDGVNS</sequence>
<dbReference type="EMBL" id="BARW01014048">
    <property type="protein sequence ID" value="GAI73141.1"/>
    <property type="molecule type" value="Genomic_DNA"/>
</dbReference>
<dbReference type="AlphaFoldDB" id="X1S1U6"/>
<feature type="non-terminal residue" evidence="1">
    <location>
        <position position="1"/>
    </location>
</feature>
<organism evidence="1">
    <name type="scientific">marine sediment metagenome</name>
    <dbReference type="NCBI Taxonomy" id="412755"/>
    <lineage>
        <taxon>unclassified sequences</taxon>
        <taxon>metagenomes</taxon>
        <taxon>ecological metagenomes</taxon>
    </lineage>
</organism>
<comment type="caution">
    <text evidence="1">The sequence shown here is derived from an EMBL/GenBank/DDBJ whole genome shotgun (WGS) entry which is preliminary data.</text>
</comment>
<gene>
    <name evidence="1" type="ORF">S12H4_25237</name>
</gene>